<feature type="transmembrane region" description="Helical" evidence="2">
    <location>
        <begin position="7"/>
        <end position="24"/>
    </location>
</feature>
<dbReference type="AlphaFoldDB" id="J0PVS7"/>
<dbReference type="GO" id="GO:0019836">
    <property type="term" value="P:symbiont-mediated hemolysis of host erythrocyte"/>
    <property type="evidence" value="ECO:0007669"/>
    <property type="project" value="InterPro"/>
</dbReference>
<dbReference type="HOGENOM" id="CLU_1445022_0_0_5"/>
<sequence>MKDKKRIITAISLTFISLTIVIWLKPYASHAQSFFVTYETRRSFVEKLPKPKQIAFDDRSTDIYIVNELTNPPTSMILIDKAIERGQWKTSEYWENTGPSKTIAAGFVGKAATTSNVWLFGSGGWVKYKVKDDGTILTFRWYNPYSGANEYSVTSSNKDYFFERMEGVGDNARTIWYVKRKTPQNYN</sequence>
<gene>
    <name evidence="3" type="ORF">ME7_00773</name>
</gene>
<accession>J0PVS7</accession>
<keyword evidence="2" id="KW-1133">Transmembrane helix</keyword>
<dbReference type="EMBL" id="AIMC01000011">
    <property type="protein sequence ID" value="EJF76741.1"/>
    <property type="molecule type" value="Genomic_DNA"/>
</dbReference>
<dbReference type="Proteomes" id="UP000008748">
    <property type="component" value="Unassembled WGS sequence"/>
</dbReference>
<comment type="caution">
    <text evidence="3">The sequence shown here is derived from an EMBL/GenBank/DDBJ whole genome shotgun (WGS) entry which is preliminary data.</text>
</comment>
<dbReference type="Gene3D" id="2.60.270.50">
    <property type="match status" value="1"/>
</dbReference>
<organism evidence="3 4">
    <name type="scientific">Bartonella birtlesii LL-WM9</name>
    <dbReference type="NCBI Taxonomy" id="1094552"/>
    <lineage>
        <taxon>Bacteria</taxon>
        <taxon>Pseudomonadati</taxon>
        <taxon>Pseudomonadota</taxon>
        <taxon>Alphaproteobacteria</taxon>
        <taxon>Hyphomicrobiales</taxon>
        <taxon>Bartonellaceae</taxon>
        <taxon>Bartonella</taxon>
    </lineage>
</organism>
<evidence type="ECO:0000313" key="4">
    <source>
        <dbReference type="Proteomes" id="UP000008748"/>
    </source>
</evidence>
<keyword evidence="2" id="KW-0472">Membrane</keyword>
<keyword evidence="4" id="KW-1185">Reference proteome</keyword>
<evidence type="ECO:0000256" key="2">
    <source>
        <dbReference type="SAM" id="Phobius"/>
    </source>
</evidence>
<reference evidence="3 4" key="1">
    <citation type="submission" date="2012-03" db="EMBL/GenBank/DDBJ databases">
        <title>The Genome Sequence of Bartonella birtlesii LL-WM9.</title>
        <authorList>
            <consortium name="The Broad Institute Genome Sequencing Platform"/>
            <consortium name="The Broad Institute Genome Sequencing Center for Infectious Disease"/>
            <person name="Feldgarden M."/>
            <person name="Kirby J."/>
            <person name="Kosoy M."/>
            <person name="Birtles R."/>
            <person name="Probert W.S."/>
            <person name="Chiaraviglio L."/>
            <person name="Young S.K."/>
            <person name="Zeng Q."/>
            <person name="Gargeya S."/>
            <person name="Fitzgerald M."/>
            <person name="Haas B."/>
            <person name="Abouelleil A."/>
            <person name="Alvarado L."/>
            <person name="Arachchi H.M."/>
            <person name="Berlin A."/>
            <person name="Chapman S.B."/>
            <person name="Gearin G."/>
            <person name="Goldberg J."/>
            <person name="Griggs A."/>
            <person name="Gujja S."/>
            <person name="Hansen M."/>
            <person name="Heiman D."/>
            <person name="Howarth C."/>
            <person name="Larimer J."/>
            <person name="Lui A."/>
            <person name="MacDonald P.J.P."/>
            <person name="McCowen C."/>
            <person name="Montmayeur A."/>
            <person name="Murphy C."/>
            <person name="Neiman D."/>
            <person name="Pearson M."/>
            <person name="Priest M."/>
            <person name="Roberts A."/>
            <person name="Saif S."/>
            <person name="Shea T."/>
            <person name="Sisk P."/>
            <person name="Stolte C."/>
            <person name="Sykes S."/>
            <person name="Wortman J."/>
            <person name="Nusbaum C."/>
            <person name="Birren B."/>
        </authorList>
    </citation>
    <scope>NUCLEOTIDE SEQUENCE [LARGE SCALE GENOMIC DNA]</scope>
    <source>
        <strain evidence="3 4">LL-WM9</strain>
    </source>
</reference>
<dbReference type="Pfam" id="PF06355">
    <property type="entry name" value="Aegerolysin"/>
    <property type="match status" value="1"/>
</dbReference>
<protein>
    <submittedName>
        <fullName evidence="3">Uncharacterized protein</fullName>
    </submittedName>
</protein>
<evidence type="ECO:0000313" key="3">
    <source>
        <dbReference type="EMBL" id="EJF76741.1"/>
    </source>
</evidence>
<dbReference type="InterPro" id="IPR009413">
    <property type="entry name" value="Aegerolysin-typ"/>
</dbReference>
<name>J0PVS7_9HYPH</name>
<keyword evidence="2" id="KW-0812">Transmembrane</keyword>
<proteinExistence type="inferred from homology"/>
<comment type="similarity">
    <text evidence="1">Belongs to the aegerolysin family.</text>
</comment>
<dbReference type="RefSeq" id="WP_006589701.1">
    <property type="nucleotide sequence ID" value="NZ_JH725077.1"/>
</dbReference>
<dbReference type="PATRIC" id="fig|1094552.3.peg.813"/>
<evidence type="ECO:0000256" key="1">
    <source>
        <dbReference type="ARBA" id="ARBA00010795"/>
    </source>
</evidence>